<dbReference type="PATRIC" id="fig|319653.3.peg.281"/>
<dbReference type="EMBL" id="FOGK01000010">
    <property type="protein sequence ID" value="SER59265.1"/>
    <property type="molecule type" value="Genomic_DNA"/>
</dbReference>
<evidence type="ECO:0000313" key="2">
    <source>
        <dbReference type="EMBL" id="KRN82340.1"/>
    </source>
</evidence>
<dbReference type="OrthoDB" id="9787617at2"/>
<dbReference type="SUPFAM" id="SSF53756">
    <property type="entry name" value="UDP-Glycosyltransferase/glycogen phosphorylase"/>
    <property type="match status" value="1"/>
</dbReference>
<organism evidence="2 4">
    <name type="scientific">Pediococcus ethanolidurans</name>
    <dbReference type="NCBI Taxonomy" id="319653"/>
    <lineage>
        <taxon>Bacteria</taxon>
        <taxon>Bacillati</taxon>
        <taxon>Bacillota</taxon>
        <taxon>Bacilli</taxon>
        <taxon>Lactobacillales</taxon>
        <taxon>Lactobacillaceae</taxon>
        <taxon>Pediococcus</taxon>
    </lineage>
</organism>
<dbReference type="GO" id="GO:0016757">
    <property type="term" value="F:glycosyltransferase activity"/>
    <property type="evidence" value="ECO:0007669"/>
    <property type="project" value="InterPro"/>
</dbReference>
<name>A0A0R2K7V1_9LACO</name>
<evidence type="ECO:0000259" key="1">
    <source>
        <dbReference type="Pfam" id="PF00534"/>
    </source>
</evidence>
<keyword evidence="5" id="KW-1185">Reference proteome</keyword>
<evidence type="ECO:0000313" key="4">
    <source>
        <dbReference type="Proteomes" id="UP000051749"/>
    </source>
</evidence>
<dbReference type="PANTHER" id="PTHR45947:SF3">
    <property type="entry name" value="SULFOQUINOVOSYL TRANSFERASE SQD2"/>
    <property type="match status" value="1"/>
</dbReference>
<dbReference type="PANTHER" id="PTHR45947">
    <property type="entry name" value="SULFOQUINOVOSYL TRANSFERASE SQD2"/>
    <property type="match status" value="1"/>
</dbReference>
<evidence type="ECO:0000313" key="3">
    <source>
        <dbReference type="EMBL" id="SER59265.1"/>
    </source>
</evidence>
<dbReference type="AlphaFoldDB" id="A0A0R2K7V1"/>
<evidence type="ECO:0000313" key="5">
    <source>
        <dbReference type="Proteomes" id="UP000182818"/>
    </source>
</evidence>
<accession>A0A0R2K7V1</accession>
<keyword evidence="2" id="KW-0808">Transferase</keyword>
<dbReference type="Gene3D" id="3.40.50.2000">
    <property type="entry name" value="Glycogen Phosphorylase B"/>
    <property type="match status" value="2"/>
</dbReference>
<reference evidence="3 5" key="2">
    <citation type="submission" date="2016-10" db="EMBL/GenBank/DDBJ databases">
        <authorList>
            <person name="Varghese N."/>
            <person name="Submissions S."/>
        </authorList>
    </citation>
    <scope>NUCLEOTIDE SEQUENCE [LARGE SCALE GENOMIC DNA]</scope>
    <source>
        <strain evidence="3 5">CGMCC 1.3889</strain>
    </source>
</reference>
<reference evidence="2 4" key="1">
    <citation type="journal article" date="2015" name="Genome Announc.">
        <title>Expanding the biotechnology potential of lactobacilli through comparative genomics of 213 strains and associated genera.</title>
        <authorList>
            <person name="Sun Z."/>
            <person name="Harris H.M."/>
            <person name="McCann A."/>
            <person name="Guo C."/>
            <person name="Argimon S."/>
            <person name="Zhang W."/>
            <person name="Yang X."/>
            <person name="Jeffery I.B."/>
            <person name="Cooney J.C."/>
            <person name="Kagawa T.F."/>
            <person name="Liu W."/>
            <person name="Song Y."/>
            <person name="Salvetti E."/>
            <person name="Wrobel A."/>
            <person name="Rasinkangas P."/>
            <person name="Parkhill J."/>
            <person name="Rea M.C."/>
            <person name="O'Sullivan O."/>
            <person name="Ritari J."/>
            <person name="Douillard F.P."/>
            <person name="Paul Ross R."/>
            <person name="Yang R."/>
            <person name="Briner A.E."/>
            <person name="Felis G.E."/>
            <person name="de Vos W.M."/>
            <person name="Barrangou R."/>
            <person name="Klaenhammer T.R."/>
            <person name="Caufield P.W."/>
            <person name="Cui Y."/>
            <person name="Zhang H."/>
            <person name="O'Toole P.W."/>
        </authorList>
    </citation>
    <scope>NUCLEOTIDE SEQUENCE [LARGE SCALE GENOMIC DNA]</scope>
    <source>
        <strain evidence="2 4">DSM 22301</strain>
    </source>
</reference>
<proteinExistence type="predicted"/>
<comment type="caution">
    <text evidence="2">The sequence shown here is derived from an EMBL/GenBank/DDBJ whole genome shotgun (WGS) entry which is preliminary data.</text>
</comment>
<dbReference type="Proteomes" id="UP000182818">
    <property type="component" value="Unassembled WGS sequence"/>
</dbReference>
<sequence length="369" mass="41575">MKILIVLENVVMDGVKRAATVMGNALTEHADVTYYSLKDVTPYYELQAKLVVAKRPAPGHVLNYFGEKPYEKYSEQIEDLCDFIQNGNFQSVVLAAGLTTSFAPLIKKRVPNLQIIVWMHNNYKTYMTQYYQRMREEFVSGLKIADTVVVLTNSDLNNYRQFNANTVKIYNPLTLLPEKQSDLKSHLIAFTARIAIPHKGIDLLLEAAQFLPTDWKIAIAGQGVPEQMTLFRQLIEKFDVADKIIYRGALKDSALQAHYETASIFVSTSRWEGMPLVIGEAMAFGLPIVAMENTGSAEFLGHNQYGLLTKAQDVPDFVRGLNKLMVSEPLRHAYAQKSLERIQSFKIETVIQQWLAVLTQSDSNSAATK</sequence>
<dbReference type="Proteomes" id="UP000051749">
    <property type="component" value="Unassembled WGS sequence"/>
</dbReference>
<dbReference type="InterPro" id="IPR050194">
    <property type="entry name" value="Glycosyltransferase_grp1"/>
</dbReference>
<dbReference type="Pfam" id="PF00534">
    <property type="entry name" value="Glycos_transf_1"/>
    <property type="match status" value="1"/>
</dbReference>
<dbReference type="RefSeq" id="WP_057806359.1">
    <property type="nucleotide sequence ID" value="NZ_BJYP01000006.1"/>
</dbReference>
<protein>
    <submittedName>
        <fullName evidence="2">Glycosyl transferase, group 1</fullName>
    </submittedName>
    <submittedName>
        <fullName evidence="3">Glycosyltransferase involved in cell wall bisynthesis</fullName>
    </submittedName>
</protein>
<dbReference type="EMBL" id="JQBY01000011">
    <property type="protein sequence ID" value="KRN82340.1"/>
    <property type="molecule type" value="Genomic_DNA"/>
</dbReference>
<dbReference type="GeneID" id="76043652"/>
<dbReference type="InterPro" id="IPR001296">
    <property type="entry name" value="Glyco_trans_1"/>
</dbReference>
<feature type="domain" description="Glycosyl transferase family 1" evidence="1">
    <location>
        <begin position="180"/>
        <end position="338"/>
    </location>
</feature>
<gene>
    <name evidence="2" type="ORF">IV87_GL000274</name>
    <name evidence="3" type="ORF">SAMN04487973_11062</name>
</gene>
<dbReference type="STRING" id="319653.SAMN04487973_11062"/>